<evidence type="ECO:0000313" key="1">
    <source>
        <dbReference type="EMBL" id="EGU58620.1"/>
    </source>
</evidence>
<gene>
    <name evidence="1" type="ORF">VITU9109_00897</name>
</gene>
<evidence type="ECO:0008006" key="3">
    <source>
        <dbReference type="Google" id="ProtNLM"/>
    </source>
</evidence>
<comment type="caution">
    <text evidence="1">The sequence shown here is derived from an EMBL/GenBank/DDBJ whole genome shotgun (WGS) entry which is preliminary data.</text>
</comment>
<dbReference type="Gene3D" id="1.10.340.30">
    <property type="entry name" value="Hypothetical protein, domain 2"/>
    <property type="match status" value="1"/>
</dbReference>
<organism evidence="1 2">
    <name type="scientific">Vibrio tubiashii ATCC 19109</name>
    <dbReference type="NCBI Taxonomy" id="1051646"/>
    <lineage>
        <taxon>Bacteria</taxon>
        <taxon>Pseudomonadati</taxon>
        <taxon>Pseudomonadota</taxon>
        <taxon>Gammaproteobacteria</taxon>
        <taxon>Vibrionales</taxon>
        <taxon>Vibrionaceae</taxon>
        <taxon>Vibrio</taxon>
        <taxon>Vibrio oreintalis group</taxon>
    </lineage>
</organism>
<reference evidence="1 2" key="1">
    <citation type="journal article" date="2012" name="Int. J. Syst. Evol. Microbiol.">
        <title>Vibrio caribbeanicus sp. nov., isolated from the marine sponge Scleritoderma cyanea.</title>
        <authorList>
            <person name="Hoffmann M."/>
            <person name="Monday S.R."/>
            <person name="Allard M.W."/>
            <person name="Strain E.A."/>
            <person name="Whittaker P."/>
            <person name="Naum M."/>
            <person name="McCarthy P.J."/>
            <person name="Lopez J.V."/>
            <person name="Fischer M."/>
            <person name="Brown E.W."/>
        </authorList>
    </citation>
    <scope>NUCLEOTIDE SEQUENCE [LARGE SCALE GENOMIC DNA]</scope>
    <source>
        <strain evidence="1 2">ATCC 19109</strain>
    </source>
</reference>
<dbReference type="EMBL" id="AFWI01000016">
    <property type="protein sequence ID" value="EGU58620.1"/>
    <property type="molecule type" value="Genomic_DNA"/>
</dbReference>
<dbReference type="InterPro" id="IPR052891">
    <property type="entry name" value="DNA-3mA_glycosylase"/>
</dbReference>
<protein>
    <recommendedName>
        <fullName evidence="3">3-methyladenine DNA glycosylase</fullName>
    </recommendedName>
</protein>
<dbReference type="InterPro" id="IPR005019">
    <property type="entry name" value="Adenine_glyco"/>
</dbReference>
<name>A0ABP2LRD7_9VIBR</name>
<accession>A0ABP2LRD7</accession>
<sequence>MFAKVDKDIMESLTVALEKFDDIYQRAAERKGGEANLESLLSKPLPLDQLRQISNDRWLSAFSMKVFQSGISWKVVRNKWPNFEEVFFAFKIEPLLMLSDEQWDNKASDTRIIRHHAKVKSIQANAQMLHEASLQHGSFSNMVTNWPSEDITGLWSYLKKHGNRLGGNTGPYSLRQMGVDTFILSGDVESYLRNYKIIEGGKDTKRSLAAANSAFSHWQQESGRSLTEISQTIAFSTGDNRV</sequence>
<dbReference type="PANTHER" id="PTHR30037:SF3">
    <property type="entry name" value="BLR0857 PROTEIN"/>
    <property type="match status" value="1"/>
</dbReference>
<keyword evidence="2" id="KW-1185">Reference proteome</keyword>
<evidence type="ECO:0000313" key="2">
    <source>
        <dbReference type="Proteomes" id="UP000003836"/>
    </source>
</evidence>
<dbReference type="Proteomes" id="UP000003836">
    <property type="component" value="Unassembled WGS sequence"/>
</dbReference>
<dbReference type="SUPFAM" id="SSF48150">
    <property type="entry name" value="DNA-glycosylase"/>
    <property type="match status" value="1"/>
</dbReference>
<proteinExistence type="predicted"/>
<dbReference type="Pfam" id="PF03352">
    <property type="entry name" value="Adenine_glyco"/>
    <property type="match status" value="1"/>
</dbReference>
<dbReference type="PANTHER" id="PTHR30037">
    <property type="entry name" value="DNA-3-METHYLADENINE GLYCOSYLASE 1"/>
    <property type="match status" value="1"/>
</dbReference>
<dbReference type="InterPro" id="IPR011257">
    <property type="entry name" value="DNA_glycosylase"/>
</dbReference>